<feature type="region of interest" description="Disordered" evidence="1">
    <location>
        <begin position="32"/>
        <end position="107"/>
    </location>
</feature>
<dbReference type="VEuPathDB" id="FungiDB:SPPG_06810"/>
<reference evidence="2 3" key="1">
    <citation type="submission" date="2009-08" db="EMBL/GenBank/DDBJ databases">
        <title>The Genome Sequence of Spizellomyces punctatus strain DAOM BR117.</title>
        <authorList>
            <consortium name="The Broad Institute Genome Sequencing Platform"/>
            <person name="Russ C."/>
            <person name="Cuomo C."/>
            <person name="Shea T."/>
            <person name="Young S.K."/>
            <person name="Zeng Q."/>
            <person name="Koehrsen M."/>
            <person name="Haas B."/>
            <person name="Borodovsky M."/>
            <person name="Guigo R."/>
            <person name="Alvarado L."/>
            <person name="Berlin A."/>
            <person name="Bochicchio J."/>
            <person name="Borenstein D."/>
            <person name="Chapman S."/>
            <person name="Chen Z."/>
            <person name="Engels R."/>
            <person name="Freedman E."/>
            <person name="Gellesch M."/>
            <person name="Goldberg J."/>
            <person name="Griggs A."/>
            <person name="Gujja S."/>
            <person name="Heiman D."/>
            <person name="Hepburn T."/>
            <person name="Howarth C."/>
            <person name="Jen D."/>
            <person name="Larson L."/>
            <person name="Lewis B."/>
            <person name="Mehta T."/>
            <person name="Park D."/>
            <person name="Pearson M."/>
            <person name="Roberts A."/>
            <person name="Saif S."/>
            <person name="Shenoy N."/>
            <person name="Sisk P."/>
            <person name="Stolte C."/>
            <person name="Sykes S."/>
            <person name="Thomson T."/>
            <person name="Walk T."/>
            <person name="White J."/>
            <person name="Yandava C."/>
            <person name="Burger G."/>
            <person name="Gray M.W."/>
            <person name="Holland P.W.H."/>
            <person name="King N."/>
            <person name="Lang F.B.F."/>
            <person name="Roger A.J."/>
            <person name="Ruiz-Trillo I."/>
            <person name="Lander E."/>
            <person name="Nusbaum C."/>
        </authorList>
    </citation>
    <scope>NUCLEOTIDE SEQUENCE [LARGE SCALE GENOMIC DNA]</scope>
    <source>
        <strain evidence="2 3">DAOM BR117</strain>
    </source>
</reference>
<evidence type="ECO:0008006" key="4">
    <source>
        <dbReference type="Google" id="ProtNLM"/>
    </source>
</evidence>
<dbReference type="OrthoDB" id="9999611at2759"/>
<dbReference type="OMA" id="ITGSHAW"/>
<name>A0A0L0H8G1_SPIPD</name>
<protein>
    <recommendedName>
        <fullName evidence="4">CsbD-like domain-containing protein</fullName>
    </recommendedName>
</protein>
<evidence type="ECO:0000313" key="3">
    <source>
        <dbReference type="Proteomes" id="UP000053201"/>
    </source>
</evidence>
<dbReference type="AlphaFoldDB" id="A0A0L0H8G1"/>
<dbReference type="EMBL" id="KQ257462">
    <property type="protein sequence ID" value="KNC97815.1"/>
    <property type="molecule type" value="Genomic_DNA"/>
</dbReference>
<dbReference type="GeneID" id="27690086"/>
<feature type="compositionally biased region" description="Basic and acidic residues" evidence="1">
    <location>
        <begin position="57"/>
        <end position="85"/>
    </location>
</feature>
<dbReference type="Proteomes" id="UP000053201">
    <property type="component" value="Unassembled WGS sequence"/>
</dbReference>
<organism evidence="2 3">
    <name type="scientific">Spizellomyces punctatus (strain DAOM BR117)</name>
    <dbReference type="NCBI Taxonomy" id="645134"/>
    <lineage>
        <taxon>Eukaryota</taxon>
        <taxon>Fungi</taxon>
        <taxon>Fungi incertae sedis</taxon>
        <taxon>Chytridiomycota</taxon>
        <taxon>Chytridiomycota incertae sedis</taxon>
        <taxon>Chytridiomycetes</taxon>
        <taxon>Spizellomycetales</taxon>
        <taxon>Spizellomycetaceae</taxon>
        <taxon>Spizellomyces</taxon>
    </lineage>
</organism>
<dbReference type="RefSeq" id="XP_016605855.1">
    <property type="nucleotide sequence ID" value="XM_016755007.1"/>
</dbReference>
<gene>
    <name evidence="2" type="ORF">SPPG_06810</name>
</gene>
<accession>A0A0L0H8G1</accession>
<proteinExistence type="predicted"/>
<evidence type="ECO:0000313" key="2">
    <source>
        <dbReference type="EMBL" id="KNC97815.1"/>
    </source>
</evidence>
<evidence type="ECO:0000256" key="1">
    <source>
        <dbReference type="SAM" id="MobiDB-lite"/>
    </source>
</evidence>
<sequence>MSSNQNVAEPSLTHGHLQYAKGVVEETIGNVTGSESWKTSGHTDKAQAQAELQAADKLSEESRQANNANRDRKWLEREGKAEEVVGKIGGCGGLQHHGQEKQEASHR</sequence>
<keyword evidence="3" id="KW-1185">Reference proteome</keyword>
<feature type="compositionally biased region" description="Basic and acidic residues" evidence="1">
    <location>
        <begin position="97"/>
        <end position="107"/>
    </location>
</feature>
<dbReference type="InParanoid" id="A0A0L0H8G1"/>
<dbReference type="eggNOG" id="ENOG502SD1T">
    <property type="taxonomic scope" value="Eukaryota"/>
</dbReference>